<gene>
    <name evidence="2" type="ORF">HNR70_000150</name>
</gene>
<name>A0A841A8S6_9MICO</name>
<dbReference type="EMBL" id="JACHLZ010000001">
    <property type="protein sequence ID" value="MBB5830337.1"/>
    <property type="molecule type" value="Genomic_DNA"/>
</dbReference>
<dbReference type="SUPFAM" id="SSF74650">
    <property type="entry name" value="Galactose mutarotase-like"/>
    <property type="match status" value="1"/>
</dbReference>
<sequence>MVIREGERTVLENAALRAELDADGSLVSLVDLATGSETIAPGARAALLQLHRDPPNAWDAWDIDEFYRRTVRDLATPLEVTAGEEDGGARVAFTYSTAAGEGEDSRGVTGAGSTIVKTFVLRPGDESLGIELDLDWKERKKALKLAFPLDVRAAHLSSEIQFGHVDRPIPVNTSWDFARFETCAHRWVHAAEGDFGVALANDSTYGHDVLRTVREFDGGTTTTIRQTLVRAPEFPDPSADKCCYRLRVALRPGAGIPGAIQEGYRLNLPEREVTAATAAGAGAPLVTVQDAAGAGAGAAPGAGSGQVLVETVKLAENRSGDLVLRLYESLGVRAEATLVLDPAPDGGAAPRAPAPDG</sequence>
<evidence type="ECO:0000259" key="1">
    <source>
        <dbReference type="Pfam" id="PF07748"/>
    </source>
</evidence>
<comment type="caution">
    <text evidence="2">The sequence shown here is derived from an EMBL/GenBank/DDBJ whole genome shotgun (WGS) entry which is preliminary data.</text>
</comment>
<dbReference type="GO" id="GO:0009313">
    <property type="term" value="P:oligosaccharide catabolic process"/>
    <property type="evidence" value="ECO:0007669"/>
    <property type="project" value="TreeGrafter"/>
</dbReference>
<evidence type="ECO:0000313" key="2">
    <source>
        <dbReference type="EMBL" id="MBB5830337.1"/>
    </source>
</evidence>
<proteinExistence type="predicted"/>
<dbReference type="RefSeq" id="WP_221421062.1">
    <property type="nucleotide sequence ID" value="NZ_JACHLZ010000001.1"/>
</dbReference>
<dbReference type="InterPro" id="IPR011013">
    <property type="entry name" value="Gal_mutarotase_sf_dom"/>
</dbReference>
<dbReference type="InterPro" id="IPR011682">
    <property type="entry name" value="Glyco_hydro_38_C"/>
</dbReference>
<evidence type="ECO:0000313" key="3">
    <source>
        <dbReference type="Proteomes" id="UP000588158"/>
    </source>
</evidence>
<feature type="domain" description="Glycosyl hydrolase family 38 C-terminal" evidence="1">
    <location>
        <begin position="11"/>
        <end position="238"/>
    </location>
</feature>
<dbReference type="Pfam" id="PF07748">
    <property type="entry name" value="Glyco_hydro_38C"/>
    <property type="match status" value="1"/>
</dbReference>
<dbReference type="Gene3D" id="2.70.98.30">
    <property type="entry name" value="Golgi alpha-mannosidase II, domain 4"/>
    <property type="match status" value="1"/>
</dbReference>
<protein>
    <submittedName>
        <fullName evidence="2">Alpha-mannosidase</fullName>
    </submittedName>
</protein>
<reference evidence="2 3" key="1">
    <citation type="submission" date="2020-08" db="EMBL/GenBank/DDBJ databases">
        <title>Sequencing the genomes of 1000 actinobacteria strains.</title>
        <authorList>
            <person name="Klenk H.-P."/>
        </authorList>
    </citation>
    <scope>NUCLEOTIDE SEQUENCE [LARGE SCALE GENOMIC DNA]</scope>
    <source>
        <strain evidence="2 3">DSM 28796</strain>
    </source>
</reference>
<accession>A0A841A8S6</accession>
<organism evidence="2 3">
    <name type="scientific">Brachybacterium aquaticum</name>
    <dbReference type="NCBI Taxonomy" id="1432564"/>
    <lineage>
        <taxon>Bacteria</taxon>
        <taxon>Bacillati</taxon>
        <taxon>Actinomycetota</taxon>
        <taxon>Actinomycetes</taxon>
        <taxon>Micrococcales</taxon>
        <taxon>Dermabacteraceae</taxon>
        <taxon>Brachybacterium</taxon>
    </lineage>
</organism>
<dbReference type="AlphaFoldDB" id="A0A841A8S6"/>
<dbReference type="Proteomes" id="UP000588158">
    <property type="component" value="Unassembled WGS sequence"/>
</dbReference>
<dbReference type="GO" id="GO:0006013">
    <property type="term" value="P:mannose metabolic process"/>
    <property type="evidence" value="ECO:0007669"/>
    <property type="project" value="InterPro"/>
</dbReference>
<dbReference type="PANTHER" id="PTHR46017">
    <property type="entry name" value="ALPHA-MANNOSIDASE 2C1"/>
    <property type="match status" value="1"/>
</dbReference>
<dbReference type="GO" id="GO:0030246">
    <property type="term" value="F:carbohydrate binding"/>
    <property type="evidence" value="ECO:0007669"/>
    <property type="project" value="InterPro"/>
</dbReference>
<keyword evidence="3" id="KW-1185">Reference proteome</keyword>
<dbReference type="GO" id="GO:0004559">
    <property type="term" value="F:alpha-mannosidase activity"/>
    <property type="evidence" value="ECO:0007669"/>
    <property type="project" value="InterPro"/>
</dbReference>
<dbReference type="PANTHER" id="PTHR46017:SF1">
    <property type="entry name" value="ALPHA-MANNOSIDASE 2C1"/>
    <property type="match status" value="1"/>
</dbReference>